<comment type="caution">
    <text evidence="2">The sequence shown here is derived from an EMBL/GenBank/DDBJ whole genome shotgun (WGS) entry which is preliminary data.</text>
</comment>
<dbReference type="EMBL" id="JBEPSB010000026">
    <property type="protein sequence ID" value="MET4562854.1"/>
    <property type="molecule type" value="Genomic_DNA"/>
</dbReference>
<dbReference type="PANTHER" id="PTHR31299:SF0">
    <property type="entry name" value="ESTERASE, PUTATIVE (AFU_ORTHOLOGUE AFUA_1G05850)-RELATED"/>
    <property type="match status" value="1"/>
</dbReference>
<dbReference type="Pfam" id="PF05139">
    <property type="entry name" value="Erythro_esteras"/>
    <property type="match status" value="1"/>
</dbReference>
<dbReference type="RefSeq" id="WP_354472832.1">
    <property type="nucleotide sequence ID" value="NZ_JBEPSB010000026.1"/>
</dbReference>
<dbReference type="Proteomes" id="UP001549363">
    <property type="component" value="Unassembled WGS sequence"/>
</dbReference>
<evidence type="ECO:0000313" key="2">
    <source>
        <dbReference type="EMBL" id="MET4562854.1"/>
    </source>
</evidence>
<name>A0ABV2PPX9_9BACI</name>
<proteinExistence type="predicted"/>
<dbReference type="EC" id="3.1.1.-" evidence="2"/>
<dbReference type="PANTHER" id="PTHR31299">
    <property type="entry name" value="ESTERASE, PUTATIVE (AFU_ORTHOLOGUE AFUA_1G05850)-RELATED"/>
    <property type="match status" value="1"/>
</dbReference>
<dbReference type="InterPro" id="IPR007815">
    <property type="entry name" value="Emycin_Estase"/>
</dbReference>
<dbReference type="SUPFAM" id="SSF159501">
    <property type="entry name" value="EreA/ChaN-like"/>
    <property type="match status" value="1"/>
</dbReference>
<accession>A0ABV2PPX9</accession>
<feature type="signal peptide" evidence="1">
    <location>
        <begin position="1"/>
        <end position="36"/>
    </location>
</feature>
<dbReference type="GO" id="GO:0016787">
    <property type="term" value="F:hydrolase activity"/>
    <property type="evidence" value="ECO:0007669"/>
    <property type="project" value="UniProtKB-KW"/>
</dbReference>
<evidence type="ECO:0000256" key="1">
    <source>
        <dbReference type="SAM" id="SignalP"/>
    </source>
</evidence>
<keyword evidence="3" id="KW-1185">Reference proteome</keyword>
<keyword evidence="1" id="KW-0732">Signal</keyword>
<gene>
    <name evidence="2" type="ORF">ABIA69_004045</name>
</gene>
<dbReference type="CDD" id="cd14728">
    <property type="entry name" value="Ere-like"/>
    <property type="match status" value="1"/>
</dbReference>
<organism evidence="2 3">
    <name type="scientific">Lysinibacillus parviboronicapiens</name>
    <dbReference type="NCBI Taxonomy" id="436516"/>
    <lineage>
        <taxon>Bacteria</taxon>
        <taxon>Bacillati</taxon>
        <taxon>Bacillota</taxon>
        <taxon>Bacilli</taxon>
        <taxon>Bacillales</taxon>
        <taxon>Bacillaceae</taxon>
        <taxon>Lysinibacillus</taxon>
    </lineage>
</organism>
<reference evidence="2 3" key="1">
    <citation type="submission" date="2024-06" db="EMBL/GenBank/DDBJ databases">
        <title>Sorghum-associated microbial communities from plants grown in Nebraska, USA.</title>
        <authorList>
            <person name="Schachtman D."/>
        </authorList>
    </citation>
    <scope>NUCLEOTIDE SEQUENCE [LARGE SCALE GENOMIC DNA]</scope>
    <source>
        <strain evidence="2 3">736</strain>
    </source>
</reference>
<keyword evidence="2" id="KW-0378">Hydrolase</keyword>
<feature type="chain" id="PRO_5047104554" evidence="1">
    <location>
        <begin position="37"/>
        <end position="480"/>
    </location>
</feature>
<protein>
    <submittedName>
        <fullName evidence="2">Erythromycin esterase</fullName>
        <ecNumber evidence="2">3.1.1.-</ecNumber>
    </submittedName>
</protein>
<dbReference type="Gene3D" id="3.40.1660.10">
    <property type="entry name" value="EreA-like (biosynthetic domain)"/>
    <property type="match status" value="2"/>
</dbReference>
<sequence length="480" mass="55006">MIKPYQQNNKKKIVLLSLSVAITSLLSFSNVANASAAVPAHTEHTAVENNNVDVKQARTSNETLQEWKSWTNDHAYSLTSIQPEKLEKQHIPSSNFDDLAMLKPLLHDKRIVFLGESSHGVAEFNLAKTRIIQFLHQEMDYNVLAFESGMGNVMNAQGQIDKQAAQQTMKDAIFGVWWTKETLPLFDYAKKTQQTDKPLVLAGFDIQQQGAFTNGDWLKNSDLAKQLSNVEEQLAQWSSSKDLQGYQKAKPSIIDIYTQVKSQVKLKEAELKSAYPNEPHIVKLMERTLADRIRLANEYVELTIQSNIEIEKNNPEPFLKTMEWRDQAMLENLLWLSTEIYPAEKFIVWAHNDHIRKAQSEVMGSPYPVKLMGERLPDIYKKYSYVLGLYMAGGETANNMREPMEVLPPVKGSVEDILSTTHKPYTFIDLRNRQNERGNSWMFEPRLSYSWGIMQESLVPRDQYDGLLLIDKVSMPNYLK</sequence>
<evidence type="ECO:0000313" key="3">
    <source>
        <dbReference type="Proteomes" id="UP001549363"/>
    </source>
</evidence>
<dbReference type="InterPro" id="IPR052036">
    <property type="entry name" value="Hydrolase/PRTase-associated"/>
</dbReference>